<comment type="caution">
    <text evidence="7">The sequence shown here is derived from an EMBL/GenBank/DDBJ whole genome shotgun (WGS) entry which is preliminary data.</text>
</comment>
<dbReference type="OMA" id="ILFERNH"/>
<name>A0A152A9G6_TIELA</name>
<evidence type="ECO:0000256" key="4">
    <source>
        <dbReference type="ARBA" id="ARBA00023136"/>
    </source>
</evidence>
<evidence type="ECO:0000256" key="5">
    <source>
        <dbReference type="SAM" id="Phobius"/>
    </source>
</evidence>
<evidence type="ECO:0000313" key="8">
    <source>
        <dbReference type="Proteomes" id="UP000076078"/>
    </source>
</evidence>
<dbReference type="PANTHER" id="PTHR47804:SF3">
    <property type="entry name" value="PROTEIN BRE4"/>
    <property type="match status" value="1"/>
</dbReference>
<evidence type="ECO:0000256" key="2">
    <source>
        <dbReference type="ARBA" id="ARBA00022692"/>
    </source>
</evidence>
<feature type="domain" description="Integral membrane bound transporter" evidence="6">
    <location>
        <begin position="424"/>
        <end position="552"/>
    </location>
</feature>
<dbReference type="AlphaFoldDB" id="A0A152A9G6"/>
<dbReference type="PANTHER" id="PTHR47804">
    <property type="entry name" value="60S RIBOSOMAL PROTEIN L19"/>
    <property type="match status" value="1"/>
</dbReference>
<keyword evidence="4 5" id="KW-0472">Membrane</keyword>
<accession>A0A152A9G6</accession>
<dbReference type="EMBL" id="LODT01000001">
    <property type="protein sequence ID" value="KYR02707.1"/>
    <property type="molecule type" value="Genomic_DNA"/>
</dbReference>
<dbReference type="InParanoid" id="A0A152A9G6"/>
<evidence type="ECO:0000256" key="3">
    <source>
        <dbReference type="ARBA" id="ARBA00022989"/>
    </source>
</evidence>
<proteinExistence type="predicted"/>
<evidence type="ECO:0000313" key="7">
    <source>
        <dbReference type="EMBL" id="KYR02707.1"/>
    </source>
</evidence>
<dbReference type="InterPro" id="IPR049453">
    <property type="entry name" value="Memb_transporter_dom"/>
</dbReference>
<protein>
    <recommendedName>
        <fullName evidence="6">Integral membrane bound transporter domain-containing protein</fullName>
    </recommendedName>
</protein>
<feature type="transmembrane region" description="Helical" evidence="5">
    <location>
        <begin position="400"/>
        <end position="419"/>
    </location>
</feature>
<dbReference type="GO" id="GO:0016020">
    <property type="term" value="C:membrane"/>
    <property type="evidence" value="ECO:0007669"/>
    <property type="project" value="UniProtKB-SubCell"/>
</dbReference>
<keyword evidence="8" id="KW-1185">Reference proteome</keyword>
<evidence type="ECO:0000256" key="1">
    <source>
        <dbReference type="ARBA" id="ARBA00004141"/>
    </source>
</evidence>
<reference evidence="7 8" key="1">
    <citation type="submission" date="2015-12" db="EMBL/GenBank/DDBJ databases">
        <title>Dictyostelia acquired genes for synthesis and detection of signals that induce cell-type specialization by lateral gene transfer from prokaryotes.</title>
        <authorList>
            <person name="Gloeckner G."/>
            <person name="Schaap P."/>
        </authorList>
    </citation>
    <scope>NUCLEOTIDE SEQUENCE [LARGE SCALE GENOMIC DNA]</scope>
    <source>
        <strain evidence="7 8">TK</strain>
    </source>
</reference>
<dbReference type="FunCoup" id="A0A152A9G6">
    <property type="interactions" value="738"/>
</dbReference>
<evidence type="ECO:0000259" key="6">
    <source>
        <dbReference type="Pfam" id="PF13515"/>
    </source>
</evidence>
<keyword evidence="3 5" id="KW-1133">Transmembrane helix</keyword>
<feature type="transmembrane region" description="Helical" evidence="5">
    <location>
        <begin position="539"/>
        <end position="560"/>
    </location>
</feature>
<dbReference type="OrthoDB" id="68611at2759"/>
<feature type="transmembrane region" description="Helical" evidence="5">
    <location>
        <begin position="484"/>
        <end position="501"/>
    </location>
</feature>
<feature type="transmembrane region" description="Helical" evidence="5">
    <location>
        <begin position="460"/>
        <end position="478"/>
    </location>
</feature>
<dbReference type="GO" id="GO:0015743">
    <property type="term" value="P:malate transport"/>
    <property type="evidence" value="ECO:0007669"/>
    <property type="project" value="InterPro"/>
</dbReference>
<sequence>MFLEYFLLVYYIRPVTRSPIIFLKSSFSSVCTFLIVFVSCLLCQPYFSSQLFIRTTKKILHRSHKSLSIIQRLTEIRLIKEERENKMNTPVLRDIHRRLKSSLVQLPSLASIQRVEVQFSESLFNQYKERFKKTTFKISTSLNRLDTYADESVLEFWNGDLTSQFPALIKLLETNHRKLISLQLSIIKEEKRVNFLVQLLPLLHLLIQESCNIFIIMENQLSGYYRYIGFVQDPDLSSIQEHLQSNLPEKEEPRTLEYSQFKIFHYFQNIQLIIEDIDKELSSIQFESIPDLEAYKLHYFLEGMIRFTRNQKTLSSIIYKISCITYTQRKYIYLLEMVKNTYYLIKKKTHQFQQNTNNNNGSNSENEYPKELEPKFSTSEKLKIIFGYLLFERILCDWRFSLRYSMGIAAFSIAYYEIITHSDFILFQNGSWVIVTLIFVMAPSAGASGFFSVLRLSGTLLGASCAYVVAVLFSLPSAAVAESFIYIGGTMVLSFSIYFLTKSKPIHNYLNFFILTYSTVTTPEYNNSKADIITALLRGYHIICGIFIIFIMSYLIFPYYDYKVLDGNLIEITCHSMSVFRKILLKNVIGSSQDPIEYQDQISNEFENQRSEIAKQIHLLFYSRFELIFSKQSKLRFAQYKHLYHQVQQLFTNLVGLECIFHDSNVLSFDTEYQKNIQLLLWEIESISSNLHDLIGHYKHQHRIYCMYSHRCNQILKAITKCYCRNNRIQGEVLYAIRSFIETLNQIRETLCTLTNCVKLNRSSELFQLPTINILPTKDHLSPHDTNLEIPIEISK</sequence>
<feature type="transmembrane region" description="Helical" evidence="5">
    <location>
        <begin position="431"/>
        <end position="453"/>
    </location>
</feature>
<dbReference type="Pfam" id="PF13515">
    <property type="entry name" value="FUSC_2"/>
    <property type="match status" value="1"/>
</dbReference>
<dbReference type="InterPro" id="IPR052430">
    <property type="entry name" value="IVT-Associated"/>
</dbReference>
<keyword evidence="2 5" id="KW-0812">Transmembrane</keyword>
<gene>
    <name evidence="7" type="ORF">DLAC_00169</name>
</gene>
<organism evidence="7 8">
    <name type="scientific">Tieghemostelium lacteum</name>
    <name type="common">Slime mold</name>
    <name type="synonym">Dictyostelium lacteum</name>
    <dbReference type="NCBI Taxonomy" id="361077"/>
    <lineage>
        <taxon>Eukaryota</taxon>
        <taxon>Amoebozoa</taxon>
        <taxon>Evosea</taxon>
        <taxon>Eumycetozoa</taxon>
        <taxon>Dictyostelia</taxon>
        <taxon>Dictyosteliales</taxon>
        <taxon>Raperosteliaceae</taxon>
        <taxon>Tieghemostelium</taxon>
    </lineage>
</organism>
<feature type="transmembrane region" description="Helical" evidence="5">
    <location>
        <begin position="20"/>
        <end position="47"/>
    </location>
</feature>
<comment type="subcellular location">
    <subcellularLocation>
        <location evidence="1">Membrane</location>
        <topology evidence="1">Multi-pass membrane protein</topology>
    </subcellularLocation>
</comment>
<dbReference type="Proteomes" id="UP000076078">
    <property type="component" value="Unassembled WGS sequence"/>
</dbReference>